<dbReference type="AlphaFoldDB" id="W7QIS2"/>
<comment type="caution">
    <text evidence="2">The sequence shown here is derived from an EMBL/GenBank/DDBJ whole genome shotgun (WGS) entry which is preliminary data.</text>
</comment>
<protein>
    <recommendedName>
        <fullName evidence="4">Transporter component</fullName>
    </recommendedName>
</protein>
<dbReference type="PATRIC" id="fig|1328313.3.peg.617"/>
<evidence type="ECO:0000313" key="2">
    <source>
        <dbReference type="EMBL" id="EWH11751.1"/>
    </source>
</evidence>
<evidence type="ECO:0000256" key="1">
    <source>
        <dbReference type="SAM" id="Phobius"/>
    </source>
</evidence>
<dbReference type="InterPro" id="IPR046513">
    <property type="entry name" value="DUF6691"/>
</dbReference>
<proteinExistence type="predicted"/>
<evidence type="ECO:0008006" key="4">
    <source>
        <dbReference type="Google" id="ProtNLM"/>
    </source>
</evidence>
<dbReference type="Pfam" id="PF20398">
    <property type="entry name" value="DUF6691"/>
    <property type="match status" value="1"/>
</dbReference>
<feature type="transmembrane region" description="Helical" evidence="1">
    <location>
        <begin position="114"/>
        <end position="138"/>
    </location>
</feature>
<gene>
    <name evidence="2" type="ORF">DS2_02970</name>
</gene>
<feature type="transmembrane region" description="Helical" evidence="1">
    <location>
        <begin position="46"/>
        <end position="63"/>
    </location>
</feature>
<dbReference type="eggNOG" id="COG2391">
    <property type="taxonomic scope" value="Bacteria"/>
</dbReference>
<dbReference type="OrthoDB" id="9790409at2"/>
<dbReference type="EMBL" id="ARZY01000003">
    <property type="protein sequence ID" value="EWH11751.1"/>
    <property type="molecule type" value="Genomic_DNA"/>
</dbReference>
<dbReference type="RefSeq" id="WP_035013137.1">
    <property type="nucleotide sequence ID" value="NZ_ARZY01000003.1"/>
</dbReference>
<dbReference type="Proteomes" id="UP000019276">
    <property type="component" value="Unassembled WGS sequence"/>
</dbReference>
<name>W7QIS2_9ALTE</name>
<organism evidence="2 3">
    <name type="scientific">Catenovulum agarivorans DS-2</name>
    <dbReference type="NCBI Taxonomy" id="1328313"/>
    <lineage>
        <taxon>Bacteria</taxon>
        <taxon>Pseudomonadati</taxon>
        <taxon>Pseudomonadota</taxon>
        <taxon>Gammaproteobacteria</taxon>
        <taxon>Alteromonadales</taxon>
        <taxon>Alteromonadaceae</taxon>
        <taxon>Catenovulum</taxon>
    </lineage>
</organism>
<accession>W7QIS2</accession>
<evidence type="ECO:0000313" key="3">
    <source>
        <dbReference type="Proteomes" id="UP000019276"/>
    </source>
</evidence>
<keyword evidence="3" id="KW-1185">Reference proteome</keyword>
<keyword evidence="1" id="KW-0812">Transmembrane</keyword>
<dbReference type="STRING" id="1328313.DS2_02970"/>
<reference evidence="2 3" key="1">
    <citation type="journal article" date="2014" name="Genome Announc.">
        <title>Draft Genome Sequence of the Agar-Degrading Bacterium Catenovulum sp. Strain DS-2, Isolated from Intestines of Haliotis diversicolor.</title>
        <authorList>
            <person name="Shan D."/>
            <person name="Li X."/>
            <person name="Gu Z."/>
            <person name="Wei G."/>
            <person name="Gao Z."/>
            <person name="Shao Z."/>
        </authorList>
    </citation>
    <scope>NUCLEOTIDE SEQUENCE [LARGE SCALE GENOMIC DNA]</scope>
    <source>
        <strain evidence="2 3">DS-2</strain>
    </source>
</reference>
<feature type="transmembrane region" description="Helical" evidence="1">
    <location>
        <begin position="84"/>
        <end position="102"/>
    </location>
</feature>
<keyword evidence="1" id="KW-1133">Transmembrane helix</keyword>
<keyword evidence="1" id="KW-0472">Membrane</keyword>
<sequence>MSKIKSGLVGFISGVLFGAGLAVAQMTNPQKVLDFLNVTGDWDPSLALVMAGALVVSWAGYRVKARMQQPVYACDFSVPTNKQIDLRLMLGSATFGIGWGLAGLCPGPAIASLSYASFDLLIFVSAMLVGMLLAKVVIRTTS</sequence>